<reference evidence="2" key="1">
    <citation type="journal article" date="2014" name="Front. Microbiol.">
        <title>High frequency of phylogenetically diverse reductive dehalogenase-homologous genes in deep subseafloor sedimentary metagenomes.</title>
        <authorList>
            <person name="Kawai M."/>
            <person name="Futagami T."/>
            <person name="Toyoda A."/>
            <person name="Takaki Y."/>
            <person name="Nishi S."/>
            <person name="Hori S."/>
            <person name="Arai W."/>
            <person name="Tsubouchi T."/>
            <person name="Morono Y."/>
            <person name="Uchiyama I."/>
            <person name="Ito T."/>
            <person name="Fujiyama A."/>
            <person name="Inagaki F."/>
            <person name="Takami H."/>
        </authorList>
    </citation>
    <scope>NUCLEOTIDE SEQUENCE</scope>
    <source>
        <strain evidence="2">Expedition CK06-06</strain>
    </source>
</reference>
<dbReference type="AlphaFoldDB" id="X1MFW7"/>
<sequence length="104" mass="12346">MESIEEFYGENLSRSLFKTPGFFYILFTLIYSLSYGKSKELTKVNPKKISATTINNLKKIEKKVLKDKKNKELKDKKLVELFETRRNTTLDKRKKMVEYLISRV</sequence>
<proteinExistence type="predicted"/>
<feature type="transmembrane region" description="Helical" evidence="1">
    <location>
        <begin position="21"/>
        <end position="38"/>
    </location>
</feature>
<keyword evidence="1" id="KW-0812">Transmembrane</keyword>
<dbReference type="EMBL" id="BARV01016752">
    <property type="protein sequence ID" value="GAI30527.1"/>
    <property type="molecule type" value="Genomic_DNA"/>
</dbReference>
<keyword evidence="1" id="KW-0472">Membrane</keyword>
<evidence type="ECO:0000256" key="1">
    <source>
        <dbReference type="SAM" id="Phobius"/>
    </source>
</evidence>
<protein>
    <submittedName>
        <fullName evidence="2">Uncharacterized protein</fullName>
    </submittedName>
</protein>
<evidence type="ECO:0000313" key="2">
    <source>
        <dbReference type="EMBL" id="GAI30527.1"/>
    </source>
</evidence>
<keyword evidence="1" id="KW-1133">Transmembrane helix</keyword>
<accession>X1MFW7</accession>
<name>X1MFW7_9ZZZZ</name>
<comment type="caution">
    <text evidence="2">The sequence shown here is derived from an EMBL/GenBank/DDBJ whole genome shotgun (WGS) entry which is preliminary data.</text>
</comment>
<gene>
    <name evidence="2" type="ORF">S06H3_28676</name>
</gene>
<organism evidence="2">
    <name type="scientific">marine sediment metagenome</name>
    <dbReference type="NCBI Taxonomy" id="412755"/>
    <lineage>
        <taxon>unclassified sequences</taxon>
        <taxon>metagenomes</taxon>
        <taxon>ecological metagenomes</taxon>
    </lineage>
</organism>